<dbReference type="Proteomes" id="UP001501266">
    <property type="component" value="Unassembled WGS sequence"/>
</dbReference>
<keyword evidence="2" id="KW-1185">Reference proteome</keyword>
<sequence>MRVGGQDWEGGGGDIGGAGALGAAASRSGGGGAIGGATAGFGAKPSVAAWDGTVTGVACARLRDASWLARRAMLALRVAPMLGLTAAPGVDVAGLRACAAEIDARIVAISALVAELDRLHDDTMLAGRAYELASDAVLGLVEEVAGTAAHALGAAAPALLMAAAGVAAPWTAALLLGAGAALSVGLVVVPLAAQLAATHPHHVAAVVAHARAAGVPLDRFMAQAAGFWDRAGEALLATPGFVPALAIAVESTDEALAGLLRIPEPVAAQLEATIGDDELFAALAAGIGLGVRAGAGLQPVRATAVRAAPLRPRPVTSPGEAMRVILAQDQQITIHEHRMPDGGRRFQVFVRGTQAWLPDDSTGLDGLANVENAGSTPRALLGSDAALAEAMESAGIGADDPVDLFAYSQGAAAAANVAASERFRVETALLVAGPVAGTELPRDVAVLSVAHEGDPAAAMDGIGDGDGPTTVLFESAGGHGTGFGARHSGEEYAESLSRPPDFYVSSYAERLREANAGATGVAGWSVEVRRS</sequence>
<dbReference type="InterPro" id="IPR029058">
    <property type="entry name" value="AB_hydrolase_fold"/>
</dbReference>
<gene>
    <name evidence="1" type="ORF">GCM10009640_17440</name>
</gene>
<accession>A0ABN1YV41</accession>
<reference evidence="1 2" key="1">
    <citation type="journal article" date="2019" name="Int. J. Syst. Evol. Microbiol.">
        <title>The Global Catalogue of Microorganisms (GCM) 10K type strain sequencing project: providing services to taxonomists for standard genome sequencing and annotation.</title>
        <authorList>
            <consortium name="The Broad Institute Genomics Platform"/>
            <consortium name="The Broad Institute Genome Sequencing Center for Infectious Disease"/>
            <person name="Wu L."/>
            <person name="Ma J."/>
        </authorList>
    </citation>
    <scope>NUCLEOTIDE SEQUENCE [LARGE SCALE GENOMIC DNA]</scope>
    <source>
        <strain evidence="1 2">JCM 12398</strain>
    </source>
</reference>
<dbReference type="EMBL" id="BAAAKK010000005">
    <property type="protein sequence ID" value="GAA1423362.1"/>
    <property type="molecule type" value="Genomic_DNA"/>
</dbReference>
<comment type="caution">
    <text evidence="1">The sequence shown here is derived from an EMBL/GenBank/DDBJ whole genome shotgun (WGS) entry which is preliminary data.</text>
</comment>
<evidence type="ECO:0008006" key="3">
    <source>
        <dbReference type="Google" id="ProtNLM"/>
    </source>
</evidence>
<name>A0ABN1YV41_9MICO</name>
<evidence type="ECO:0000313" key="1">
    <source>
        <dbReference type="EMBL" id="GAA1423362.1"/>
    </source>
</evidence>
<organism evidence="1 2">
    <name type="scientific">Agrococcus citreus</name>
    <dbReference type="NCBI Taxonomy" id="84643"/>
    <lineage>
        <taxon>Bacteria</taxon>
        <taxon>Bacillati</taxon>
        <taxon>Actinomycetota</taxon>
        <taxon>Actinomycetes</taxon>
        <taxon>Micrococcales</taxon>
        <taxon>Microbacteriaceae</taxon>
        <taxon>Agrococcus</taxon>
    </lineage>
</organism>
<protein>
    <recommendedName>
        <fullName evidence="3">Alpha/beta hydrolase</fullName>
    </recommendedName>
</protein>
<evidence type="ECO:0000313" key="2">
    <source>
        <dbReference type="Proteomes" id="UP001501266"/>
    </source>
</evidence>
<proteinExistence type="predicted"/>
<dbReference type="SUPFAM" id="SSF53474">
    <property type="entry name" value="alpha/beta-Hydrolases"/>
    <property type="match status" value="1"/>
</dbReference>